<name>A0A139HZG8_9PEZI</name>
<dbReference type="PROSITE" id="PS00678">
    <property type="entry name" value="WD_REPEATS_1"/>
    <property type="match status" value="2"/>
</dbReference>
<keyword evidence="1 5" id="KW-0853">WD repeat</keyword>
<dbReference type="PANTHER" id="PTHR46202:SF1">
    <property type="entry name" value="DNA EXCISION REPAIR PROTEIN ERCC-8"/>
    <property type="match status" value="1"/>
</dbReference>
<organism evidence="8 9">
    <name type="scientific">Pseudocercospora musae</name>
    <dbReference type="NCBI Taxonomy" id="113226"/>
    <lineage>
        <taxon>Eukaryota</taxon>
        <taxon>Fungi</taxon>
        <taxon>Dikarya</taxon>
        <taxon>Ascomycota</taxon>
        <taxon>Pezizomycotina</taxon>
        <taxon>Dothideomycetes</taxon>
        <taxon>Dothideomycetidae</taxon>
        <taxon>Mycosphaerellales</taxon>
        <taxon>Mycosphaerellaceae</taxon>
        <taxon>Pseudocercospora</taxon>
    </lineage>
</organism>
<evidence type="ECO:0000256" key="2">
    <source>
        <dbReference type="ARBA" id="ARBA00022737"/>
    </source>
</evidence>
<feature type="chain" id="PRO_5007297032" evidence="7">
    <location>
        <begin position="21"/>
        <end position="539"/>
    </location>
</feature>
<evidence type="ECO:0000256" key="3">
    <source>
        <dbReference type="ARBA" id="ARBA00022763"/>
    </source>
</evidence>
<feature type="region of interest" description="Disordered" evidence="6">
    <location>
        <begin position="28"/>
        <end position="53"/>
    </location>
</feature>
<sequence length="539" mass="58133">MMLGCWGAGVLVMCCAAVSAFIKYNGHTSGAKGSPQPQQQRPQQFNHNSRGQSTNRTLIHAKLNAFSCARQAQTNSPRSFWPEMDARETSLDLGAISQRSLAQAQNARLLGNVQPALDQFVREASDGRASNEDLSTKDLAHAAGVASIAIDRFEGRYLISGGADSSLAVWDLEAGEGDPPTHLPLAVSPRTSNSLSLGITHVSFYPFDSLALLTSGYDATLKLFSSDTLEASASFDLGSIVYSHATSDIASHLLVACASQHPAVRLIDLKSGSATHSLSGHAGSTLSVAWHPRDEHLLASGATDGVVRLWDVRRGASSLGVLDMEDSIGIPGYDGRGTGARRREKGRSHNGAVNGLSWTEDGNYLLSHGQDERMRVWDMCTGANTLVNFGPGLKNSTITAWNPLIAPSHLSPAGKEVVFYPNPKEILGFDLHTGIMESRLRVRGLPGSQNDASTKKLKNRPTSLAWRAHHVELYSAHGDGTIRCWKPHTLEDILAERDGSSDDAEADACAAEKKRKREEFDDIVKNLTTKKITFTEQTT</sequence>
<dbReference type="InterPro" id="IPR042238">
    <property type="entry name" value="Rad28/ERCC8/Ckn1/ATCSA-1"/>
</dbReference>
<dbReference type="OrthoDB" id="6133115at2759"/>
<feature type="repeat" description="WD" evidence="5">
    <location>
        <begin position="278"/>
        <end position="320"/>
    </location>
</feature>
<dbReference type="Gene3D" id="2.130.10.10">
    <property type="entry name" value="YVTN repeat-like/Quinoprotein amine dehydrogenase"/>
    <property type="match status" value="1"/>
</dbReference>
<dbReference type="GO" id="GO:0000209">
    <property type="term" value="P:protein polyubiquitination"/>
    <property type="evidence" value="ECO:0007669"/>
    <property type="project" value="TreeGrafter"/>
</dbReference>
<dbReference type="GO" id="GO:0043161">
    <property type="term" value="P:proteasome-mediated ubiquitin-dependent protein catabolic process"/>
    <property type="evidence" value="ECO:0007669"/>
    <property type="project" value="TreeGrafter"/>
</dbReference>
<dbReference type="InterPro" id="IPR001680">
    <property type="entry name" value="WD40_rpt"/>
</dbReference>
<dbReference type="Pfam" id="PF00400">
    <property type="entry name" value="WD40"/>
    <property type="match status" value="3"/>
</dbReference>
<evidence type="ECO:0000256" key="5">
    <source>
        <dbReference type="PROSITE-ProRule" id="PRU00221"/>
    </source>
</evidence>
<dbReference type="GO" id="GO:0006283">
    <property type="term" value="P:transcription-coupled nucleotide-excision repair"/>
    <property type="evidence" value="ECO:0007669"/>
    <property type="project" value="InterPro"/>
</dbReference>
<dbReference type="AlphaFoldDB" id="A0A139HZG8"/>
<dbReference type="InterPro" id="IPR036322">
    <property type="entry name" value="WD40_repeat_dom_sf"/>
</dbReference>
<evidence type="ECO:0000256" key="6">
    <source>
        <dbReference type="SAM" id="MobiDB-lite"/>
    </source>
</evidence>
<dbReference type="Proteomes" id="UP000073492">
    <property type="component" value="Unassembled WGS sequence"/>
</dbReference>
<evidence type="ECO:0000256" key="1">
    <source>
        <dbReference type="ARBA" id="ARBA00022574"/>
    </source>
</evidence>
<dbReference type="PANTHER" id="PTHR46202">
    <property type="entry name" value="DNA EXCISION REPAIR PROTEIN ERCC-8"/>
    <property type="match status" value="1"/>
</dbReference>
<proteinExistence type="predicted"/>
<feature type="repeat" description="WD" evidence="5">
    <location>
        <begin position="346"/>
        <end position="387"/>
    </location>
</feature>
<dbReference type="SUPFAM" id="SSF50978">
    <property type="entry name" value="WD40 repeat-like"/>
    <property type="match status" value="1"/>
</dbReference>
<dbReference type="SMART" id="SM00320">
    <property type="entry name" value="WD40"/>
    <property type="match status" value="5"/>
</dbReference>
<evidence type="ECO:0000313" key="9">
    <source>
        <dbReference type="Proteomes" id="UP000073492"/>
    </source>
</evidence>
<dbReference type="InterPro" id="IPR020472">
    <property type="entry name" value="WD40_PAC1"/>
</dbReference>
<gene>
    <name evidence="8" type="ORF">AC579_5157</name>
</gene>
<dbReference type="PRINTS" id="PR00320">
    <property type="entry name" value="GPROTEINBRPT"/>
</dbReference>
<feature type="repeat" description="WD" evidence="5">
    <location>
        <begin position="138"/>
        <end position="176"/>
    </location>
</feature>
<keyword evidence="4" id="KW-0234">DNA repair</keyword>
<keyword evidence="3" id="KW-0227">DNA damage</keyword>
<feature type="signal peptide" evidence="7">
    <location>
        <begin position="1"/>
        <end position="20"/>
    </location>
</feature>
<evidence type="ECO:0000256" key="7">
    <source>
        <dbReference type="SAM" id="SignalP"/>
    </source>
</evidence>
<dbReference type="STRING" id="113226.A0A139HZG8"/>
<dbReference type="PROSITE" id="PS50082">
    <property type="entry name" value="WD_REPEATS_2"/>
    <property type="match status" value="3"/>
</dbReference>
<accession>A0A139HZG8</accession>
<evidence type="ECO:0000313" key="8">
    <source>
        <dbReference type="EMBL" id="KXT07874.1"/>
    </source>
</evidence>
<dbReference type="EMBL" id="LFZO01000518">
    <property type="protein sequence ID" value="KXT07874.1"/>
    <property type="molecule type" value="Genomic_DNA"/>
</dbReference>
<dbReference type="GO" id="GO:0000109">
    <property type="term" value="C:nucleotide-excision repair complex"/>
    <property type="evidence" value="ECO:0007669"/>
    <property type="project" value="TreeGrafter"/>
</dbReference>
<dbReference type="InterPro" id="IPR019775">
    <property type="entry name" value="WD40_repeat_CS"/>
</dbReference>
<dbReference type="InterPro" id="IPR015943">
    <property type="entry name" value="WD40/YVTN_repeat-like_dom_sf"/>
</dbReference>
<feature type="compositionally biased region" description="Low complexity" evidence="6">
    <location>
        <begin position="35"/>
        <end position="44"/>
    </location>
</feature>
<comment type="caution">
    <text evidence="8">The sequence shown here is derived from an EMBL/GenBank/DDBJ whole genome shotgun (WGS) entry which is preliminary data.</text>
</comment>
<keyword evidence="7" id="KW-0732">Signal</keyword>
<evidence type="ECO:0000256" key="4">
    <source>
        <dbReference type="ARBA" id="ARBA00023204"/>
    </source>
</evidence>
<keyword evidence="2" id="KW-0677">Repeat</keyword>
<dbReference type="PROSITE" id="PS50294">
    <property type="entry name" value="WD_REPEATS_REGION"/>
    <property type="match status" value="3"/>
</dbReference>
<protein>
    <submittedName>
        <fullName evidence="8">Uncharacterized protein</fullName>
    </submittedName>
</protein>
<keyword evidence="9" id="KW-1185">Reference proteome</keyword>
<reference evidence="8 9" key="1">
    <citation type="submission" date="2015-07" db="EMBL/GenBank/DDBJ databases">
        <title>Comparative genomics of the Sigatoka disease complex on banana suggests a link between parallel evolutionary changes in Pseudocercospora fijiensis and Pseudocercospora eumusae and increased virulence on the banana host.</title>
        <authorList>
            <person name="Chang T.-C."/>
            <person name="Salvucci A."/>
            <person name="Crous P.W."/>
            <person name="Stergiopoulos I."/>
        </authorList>
    </citation>
    <scope>NUCLEOTIDE SEQUENCE [LARGE SCALE GENOMIC DNA]</scope>
    <source>
        <strain evidence="8 9">CBS 116634</strain>
    </source>
</reference>
<dbReference type="GO" id="GO:0031464">
    <property type="term" value="C:Cul4A-RING E3 ubiquitin ligase complex"/>
    <property type="evidence" value="ECO:0007669"/>
    <property type="project" value="TreeGrafter"/>
</dbReference>